<dbReference type="RefSeq" id="WP_348389219.1">
    <property type="nucleotide sequence ID" value="NZ_CP134146.1"/>
</dbReference>
<dbReference type="EMBL" id="CP134146">
    <property type="protein sequence ID" value="WNC70078.1"/>
    <property type="molecule type" value="Genomic_DNA"/>
</dbReference>
<name>A0ABY9TP29_9GAMM</name>
<reference evidence="2" key="1">
    <citation type="submission" date="2023-09" db="EMBL/GenBank/DDBJ databases">
        <authorList>
            <person name="Li S."/>
            <person name="Li X."/>
            <person name="Zhang C."/>
            <person name="Zhao Z."/>
        </authorList>
    </citation>
    <scope>NUCLEOTIDE SEQUENCE [LARGE SCALE GENOMIC DNA]</scope>
    <source>
        <strain evidence="2">SQ345</strain>
    </source>
</reference>
<keyword evidence="2" id="KW-1185">Reference proteome</keyword>
<dbReference type="PROSITE" id="PS51257">
    <property type="entry name" value="PROKAR_LIPOPROTEIN"/>
    <property type="match status" value="1"/>
</dbReference>
<proteinExistence type="predicted"/>
<accession>A0ABY9TP29</accession>
<gene>
    <name evidence="1" type="ORF">RI845_08050</name>
</gene>
<dbReference type="Proteomes" id="UP001248581">
    <property type="component" value="Chromosome"/>
</dbReference>
<sequence length="179" mass="19447">MLTKNVLIMVLVVVAISGCTSNSKPPTDAFKLSPTSIEDKQMQTRQFTTVQRIDLLVASASVLQDLGYSLDESNSVLGVLSASKVIDAKDSGQIAGAILLAIFTGSSPPVDDKQKIRVCLVINSDLSDDKSSLARITIQRLIWNDRGRLSRVQSVKDPELYDAFFTKLSKAVFLEANSI</sequence>
<organism evidence="1 2">
    <name type="scientific">Thalassotalea nanhaiensis</name>
    <dbReference type="NCBI Taxonomy" id="3065648"/>
    <lineage>
        <taxon>Bacteria</taxon>
        <taxon>Pseudomonadati</taxon>
        <taxon>Pseudomonadota</taxon>
        <taxon>Gammaproteobacteria</taxon>
        <taxon>Alteromonadales</taxon>
        <taxon>Colwelliaceae</taxon>
        <taxon>Thalassotalea</taxon>
    </lineage>
</organism>
<evidence type="ECO:0000313" key="2">
    <source>
        <dbReference type="Proteomes" id="UP001248581"/>
    </source>
</evidence>
<protein>
    <submittedName>
        <fullName evidence="1">Uncharacterized protein</fullName>
    </submittedName>
</protein>
<evidence type="ECO:0000313" key="1">
    <source>
        <dbReference type="EMBL" id="WNC70078.1"/>
    </source>
</evidence>